<dbReference type="EMBL" id="VSWC01000001">
    <property type="protein sequence ID" value="KAA1120093.1"/>
    <property type="molecule type" value="Genomic_DNA"/>
</dbReference>
<dbReference type="AlphaFoldDB" id="A0A5B0R482"/>
<feature type="region of interest" description="Disordered" evidence="1">
    <location>
        <begin position="1"/>
        <end position="32"/>
    </location>
</feature>
<protein>
    <submittedName>
        <fullName evidence="2">Uncharacterized protein</fullName>
    </submittedName>
</protein>
<gene>
    <name evidence="2" type="ORF">PGT21_037146</name>
</gene>
<organism evidence="2 3">
    <name type="scientific">Puccinia graminis f. sp. tritici</name>
    <dbReference type="NCBI Taxonomy" id="56615"/>
    <lineage>
        <taxon>Eukaryota</taxon>
        <taxon>Fungi</taxon>
        <taxon>Dikarya</taxon>
        <taxon>Basidiomycota</taxon>
        <taxon>Pucciniomycotina</taxon>
        <taxon>Pucciniomycetes</taxon>
        <taxon>Pucciniales</taxon>
        <taxon>Pucciniaceae</taxon>
        <taxon>Puccinia</taxon>
    </lineage>
</organism>
<sequence>MASSNSLHHHKTSDPSRIEAQRPSMPSSLKIKKFNPFSTPDARLHLSISIMNVTWIYLNFRPLTAVIQKRSQRGSFGSVNLLMRQFCLDSR</sequence>
<accession>A0A5B0R482</accession>
<evidence type="ECO:0000313" key="2">
    <source>
        <dbReference type="EMBL" id="KAA1120093.1"/>
    </source>
</evidence>
<evidence type="ECO:0000313" key="3">
    <source>
        <dbReference type="Proteomes" id="UP000324748"/>
    </source>
</evidence>
<proteinExistence type="predicted"/>
<comment type="caution">
    <text evidence="2">The sequence shown here is derived from an EMBL/GenBank/DDBJ whole genome shotgun (WGS) entry which is preliminary data.</text>
</comment>
<keyword evidence="3" id="KW-1185">Reference proteome</keyword>
<name>A0A5B0R482_PUCGR</name>
<reference evidence="2 3" key="1">
    <citation type="submission" date="2019-05" db="EMBL/GenBank/DDBJ databases">
        <title>Emergence of the Ug99 lineage of the wheat stem rust pathogen through somatic hybridization.</title>
        <authorList>
            <person name="Li F."/>
            <person name="Upadhyaya N.M."/>
            <person name="Sperschneider J."/>
            <person name="Matny O."/>
            <person name="Nguyen-Phuc H."/>
            <person name="Mago R."/>
            <person name="Raley C."/>
            <person name="Miller M.E."/>
            <person name="Silverstein K.A.T."/>
            <person name="Henningsen E."/>
            <person name="Hirsch C.D."/>
            <person name="Visser B."/>
            <person name="Pretorius Z.A."/>
            <person name="Steffenson B.J."/>
            <person name="Schwessinger B."/>
            <person name="Dodds P.N."/>
            <person name="Figueroa M."/>
        </authorList>
    </citation>
    <scope>NUCLEOTIDE SEQUENCE [LARGE SCALE GENOMIC DNA]</scope>
    <source>
        <strain evidence="2">21-0</strain>
    </source>
</reference>
<evidence type="ECO:0000256" key="1">
    <source>
        <dbReference type="SAM" id="MobiDB-lite"/>
    </source>
</evidence>
<dbReference type="Proteomes" id="UP000324748">
    <property type="component" value="Unassembled WGS sequence"/>
</dbReference>